<dbReference type="GO" id="GO:0003964">
    <property type="term" value="F:RNA-directed DNA polymerase activity"/>
    <property type="evidence" value="ECO:0007669"/>
    <property type="project" value="UniProtKB-KW"/>
</dbReference>
<dbReference type="GO" id="GO:0042575">
    <property type="term" value="C:DNA polymerase complex"/>
    <property type="evidence" value="ECO:0007669"/>
    <property type="project" value="UniProtKB-ARBA"/>
</dbReference>
<dbReference type="Gene3D" id="3.30.420.10">
    <property type="entry name" value="Ribonuclease H-like superfamily/Ribonuclease H"/>
    <property type="match status" value="1"/>
</dbReference>
<dbReference type="InterPro" id="IPR001584">
    <property type="entry name" value="Integrase_cat-core"/>
</dbReference>
<keyword evidence="5" id="KW-0255">Endonuclease</keyword>
<dbReference type="Gene3D" id="1.10.340.70">
    <property type="match status" value="1"/>
</dbReference>
<keyword evidence="7" id="KW-0695">RNA-directed DNA polymerase</keyword>
<dbReference type="CDD" id="cd09274">
    <property type="entry name" value="RNase_HI_RT_Ty3"/>
    <property type="match status" value="1"/>
</dbReference>
<keyword evidence="6" id="KW-0378">Hydrolase</keyword>
<organism evidence="9 10">
    <name type="scientific">Nesidiocoris tenuis</name>
    <dbReference type="NCBI Taxonomy" id="355587"/>
    <lineage>
        <taxon>Eukaryota</taxon>
        <taxon>Metazoa</taxon>
        <taxon>Ecdysozoa</taxon>
        <taxon>Arthropoda</taxon>
        <taxon>Hexapoda</taxon>
        <taxon>Insecta</taxon>
        <taxon>Pterygota</taxon>
        <taxon>Neoptera</taxon>
        <taxon>Paraneoptera</taxon>
        <taxon>Hemiptera</taxon>
        <taxon>Heteroptera</taxon>
        <taxon>Panheteroptera</taxon>
        <taxon>Cimicomorpha</taxon>
        <taxon>Miridae</taxon>
        <taxon>Dicyphina</taxon>
        <taxon>Nesidiocoris</taxon>
    </lineage>
</organism>
<evidence type="ECO:0000313" key="9">
    <source>
        <dbReference type="EMBL" id="CAB0020818.1"/>
    </source>
</evidence>
<evidence type="ECO:0000256" key="1">
    <source>
        <dbReference type="ARBA" id="ARBA00012493"/>
    </source>
</evidence>
<dbReference type="PANTHER" id="PTHR37984:SF15">
    <property type="entry name" value="INTEGRASE CATALYTIC DOMAIN-CONTAINING PROTEIN"/>
    <property type="match status" value="1"/>
</dbReference>
<dbReference type="PROSITE" id="PS50994">
    <property type="entry name" value="INTEGRASE"/>
    <property type="match status" value="1"/>
</dbReference>
<evidence type="ECO:0000256" key="2">
    <source>
        <dbReference type="ARBA" id="ARBA00022679"/>
    </source>
</evidence>
<sequence>MVDASGTGIGASLHQRYGDALQPLAFYLKSLTPTQVKCAAYDRELLACYSAMKHFHNLLEGRSFTIYTDHKPLTYAFHQRPEKASPRQLHHLDFIGQFTTDIRYVAGRDNVSADFLSRVSSVALASPVVHNTLAEAQLHDSELADLRSSSSTSLKLKEILLAGWLNHCGSTSSTGKLRPYVPSNFRRLIFDLVHGLSHPGVRATVNMVKERYVWPSVDKDIRVWAQTCIPCQRVKVTRHVTLRLIAALHTSTSTSWALTMVDRFSRWPEVAAVPDCGAETAANAILSFWISRYGVPEFITSGRHFDCSLMRELTLALGIQHLKTTAYHPCANGLVERFHRVLKVSLKAYLSGDWVG</sequence>
<evidence type="ECO:0000256" key="6">
    <source>
        <dbReference type="ARBA" id="ARBA00022801"/>
    </source>
</evidence>
<name>A0A6H5HQI4_9HEMI</name>
<dbReference type="InterPro" id="IPR041588">
    <property type="entry name" value="Integrase_H2C2"/>
</dbReference>
<dbReference type="OrthoDB" id="6627434at2759"/>
<dbReference type="Pfam" id="PF17917">
    <property type="entry name" value="RT_RNaseH"/>
    <property type="match status" value="1"/>
</dbReference>
<dbReference type="GO" id="GO:0004519">
    <property type="term" value="F:endonuclease activity"/>
    <property type="evidence" value="ECO:0007669"/>
    <property type="project" value="UniProtKB-KW"/>
</dbReference>
<dbReference type="GO" id="GO:0003676">
    <property type="term" value="F:nucleic acid binding"/>
    <property type="evidence" value="ECO:0007669"/>
    <property type="project" value="InterPro"/>
</dbReference>
<keyword evidence="4" id="KW-0540">Nuclease</keyword>
<proteinExistence type="predicted"/>
<evidence type="ECO:0000256" key="7">
    <source>
        <dbReference type="ARBA" id="ARBA00022918"/>
    </source>
</evidence>
<feature type="domain" description="Integrase catalytic" evidence="8">
    <location>
        <begin position="226"/>
        <end position="356"/>
    </location>
</feature>
<keyword evidence="3" id="KW-0548">Nucleotidyltransferase</keyword>
<dbReference type="PANTHER" id="PTHR37984">
    <property type="entry name" value="PROTEIN CBG26694"/>
    <property type="match status" value="1"/>
</dbReference>
<dbReference type="InterPro" id="IPR043502">
    <property type="entry name" value="DNA/RNA_pol_sf"/>
</dbReference>
<dbReference type="InterPro" id="IPR041373">
    <property type="entry name" value="RT_RNaseH"/>
</dbReference>
<evidence type="ECO:0000256" key="3">
    <source>
        <dbReference type="ARBA" id="ARBA00022695"/>
    </source>
</evidence>
<gene>
    <name evidence="9" type="ORF">NTEN_LOCUS24354</name>
</gene>
<evidence type="ECO:0000256" key="5">
    <source>
        <dbReference type="ARBA" id="ARBA00022759"/>
    </source>
</evidence>
<dbReference type="SUPFAM" id="SSF53098">
    <property type="entry name" value="Ribonuclease H-like"/>
    <property type="match status" value="1"/>
</dbReference>
<keyword evidence="10" id="KW-1185">Reference proteome</keyword>
<evidence type="ECO:0000313" key="10">
    <source>
        <dbReference type="Proteomes" id="UP000479000"/>
    </source>
</evidence>
<dbReference type="SUPFAM" id="SSF56672">
    <property type="entry name" value="DNA/RNA polymerases"/>
    <property type="match status" value="1"/>
</dbReference>
<dbReference type="GO" id="GO:0016787">
    <property type="term" value="F:hydrolase activity"/>
    <property type="evidence" value="ECO:0007669"/>
    <property type="project" value="UniProtKB-KW"/>
</dbReference>
<protein>
    <recommendedName>
        <fullName evidence="1">RNA-directed DNA polymerase</fullName>
        <ecNumber evidence="1">2.7.7.49</ecNumber>
    </recommendedName>
</protein>
<keyword evidence="2" id="KW-0808">Transferase</keyword>
<dbReference type="GO" id="GO:0015074">
    <property type="term" value="P:DNA integration"/>
    <property type="evidence" value="ECO:0007669"/>
    <property type="project" value="InterPro"/>
</dbReference>
<dbReference type="EMBL" id="CADCXU010035824">
    <property type="protein sequence ID" value="CAB0020818.1"/>
    <property type="molecule type" value="Genomic_DNA"/>
</dbReference>
<dbReference type="InterPro" id="IPR036397">
    <property type="entry name" value="RNaseH_sf"/>
</dbReference>
<dbReference type="InterPro" id="IPR050951">
    <property type="entry name" value="Retrovirus_Pol_polyprotein"/>
</dbReference>
<dbReference type="Proteomes" id="UP000479000">
    <property type="component" value="Unassembled WGS sequence"/>
</dbReference>
<evidence type="ECO:0000259" key="8">
    <source>
        <dbReference type="PROSITE" id="PS50994"/>
    </source>
</evidence>
<dbReference type="InterPro" id="IPR012337">
    <property type="entry name" value="RNaseH-like_sf"/>
</dbReference>
<evidence type="ECO:0000256" key="4">
    <source>
        <dbReference type="ARBA" id="ARBA00022722"/>
    </source>
</evidence>
<dbReference type="Pfam" id="PF17921">
    <property type="entry name" value="Integrase_H2C2"/>
    <property type="match status" value="1"/>
</dbReference>
<dbReference type="EC" id="2.7.7.49" evidence="1"/>
<dbReference type="AlphaFoldDB" id="A0A6H5HQI4"/>
<reference evidence="9 10" key="1">
    <citation type="submission" date="2020-02" db="EMBL/GenBank/DDBJ databases">
        <authorList>
            <person name="Ferguson B K."/>
        </authorList>
    </citation>
    <scope>NUCLEOTIDE SEQUENCE [LARGE SCALE GENOMIC DNA]</scope>
</reference>
<accession>A0A6H5HQI4</accession>